<dbReference type="EMBL" id="CP044620">
    <property type="protein sequence ID" value="QRD85719.1"/>
    <property type="molecule type" value="Genomic_DNA"/>
</dbReference>
<evidence type="ECO:0000313" key="3">
    <source>
        <dbReference type="Proteomes" id="UP000596276"/>
    </source>
</evidence>
<keyword evidence="3" id="KW-1185">Reference proteome</keyword>
<gene>
    <name evidence="2" type="ORF">F9C07_1389558</name>
</gene>
<dbReference type="VEuPathDB" id="FungiDB:F9C07_1389558"/>
<keyword evidence="1" id="KW-0812">Transmembrane</keyword>
<keyword evidence="1" id="KW-1133">Transmembrane helix</keyword>
<reference evidence="3" key="1">
    <citation type="journal article" date="2021" name="G3 (Bethesda)">
        <title>Chromosome assembled and annotated genome sequence of Aspergillus flavus NRRL 3357.</title>
        <authorList>
            <person name="Skerker J.M."/>
            <person name="Pianalto K.M."/>
            <person name="Mondo S.J."/>
            <person name="Yang K."/>
            <person name="Arkin A.P."/>
            <person name="Keller N.P."/>
            <person name="Grigoriev I.V."/>
            <person name="Louise Glass N.L."/>
        </authorList>
    </citation>
    <scope>NUCLEOTIDE SEQUENCE [LARGE SCALE GENOMIC DNA]</scope>
    <source>
        <strain evidence="3">ATCC 200026 / FGSC A1120 / IAM 13836 / NRRL 3357 / JCM 12722 / SRRC 167</strain>
    </source>
</reference>
<dbReference type="Proteomes" id="UP000596276">
    <property type="component" value="Chromosome 3"/>
</dbReference>
<organism evidence="2 3">
    <name type="scientific">Aspergillus flavus (strain ATCC 200026 / FGSC A1120 / IAM 13836 / NRRL 3357 / JCM 12722 / SRRC 167)</name>
    <dbReference type="NCBI Taxonomy" id="332952"/>
    <lineage>
        <taxon>Eukaryota</taxon>
        <taxon>Fungi</taxon>
        <taxon>Dikarya</taxon>
        <taxon>Ascomycota</taxon>
        <taxon>Pezizomycotina</taxon>
        <taxon>Eurotiomycetes</taxon>
        <taxon>Eurotiomycetidae</taxon>
        <taxon>Eurotiales</taxon>
        <taxon>Aspergillaceae</taxon>
        <taxon>Aspergillus</taxon>
        <taxon>Aspergillus subgen. Circumdati</taxon>
    </lineage>
</organism>
<evidence type="ECO:0000313" key="2">
    <source>
        <dbReference type="EMBL" id="QRD85719.1"/>
    </source>
</evidence>
<proteinExistence type="predicted"/>
<dbReference type="AlphaFoldDB" id="A0A7U2ML74"/>
<keyword evidence="1" id="KW-0472">Membrane</keyword>
<feature type="transmembrane region" description="Helical" evidence="1">
    <location>
        <begin position="28"/>
        <end position="45"/>
    </location>
</feature>
<evidence type="ECO:0000256" key="1">
    <source>
        <dbReference type="SAM" id="Phobius"/>
    </source>
</evidence>
<sequence length="159" mass="18657">MQGSTAGENSLWFDRALFFFLLASPGEAYRSLFFFFFFLVARQLLLGGWDRTHRRVFVFGRIARKGKNWGHLRNCHGNWRRYQWVRMELQVDASFAKSQRRLVDSISSSIHGPARPPSSRIHWLYHRNPPLAPSRTNPISQRHPWATKDVRGKIGIYTQ</sequence>
<name>A0A7U2ML74_ASPFN</name>
<accession>A0A7U2ML74</accession>
<protein>
    <submittedName>
        <fullName evidence="2">Uncharacterized protein</fullName>
    </submittedName>
</protein>